<feature type="chain" id="PRO_5030876016" evidence="3">
    <location>
        <begin position="20"/>
        <end position="757"/>
    </location>
</feature>
<protein>
    <submittedName>
        <fullName evidence="4">LPXTG cell wall anchor domain-containing protein</fullName>
    </submittedName>
</protein>
<reference evidence="4 5" key="1">
    <citation type="submission" date="2020-03" db="EMBL/GenBank/DDBJ databases">
        <title>Soil Listeria distribution.</title>
        <authorList>
            <person name="Liao J."/>
            <person name="Wiedmann M."/>
        </authorList>
    </citation>
    <scope>NUCLEOTIDE SEQUENCE [LARGE SCALE GENOMIC DNA]</scope>
    <source>
        <strain evidence="4 5">FSL L7-0741</strain>
    </source>
</reference>
<evidence type="ECO:0000256" key="3">
    <source>
        <dbReference type="SAM" id="SignalP"/>
    </source>
</evidence>
<name>A0A7X1CPI8_9LIST</name>
<keyword evidence="2" id="KW-0812">Transmembrane</keyword>
<evidence type="ECO:0000313" key="4">
    <source>
        <dbReference type="EMBL" id="MBC1936055.1"/>
    </source>
</evidence>
<feature type="compositionally biased region" description="Polar residues" evidence="1">
    <location>
        <begin position="691"/>
        <end position="705"/>
    </location>
</feature>
<dbReference type="RefSeq" id="WP_185525852.1">
    <property type="nucleotide sequence ID" value="NZ_JAARWN010000004.1"/>
</dbReference>
<accession>A0A7X1CPI8</accession>
<dbReference type="AlphaFoldDB" id="A0A7X1CPI8"/>
<dbReference type="NCBIfam" id="TIGR01167">
    <property type="entry name" value="LPXTG_anchor"/>
    <property type="match status" value="1"/>
</dbReference>
<feature type="signal peptide" evidence="3">
    <location>
        <begin position="1"/>
        <end position="19"/>
    </location>
</feature>
<evidence type="ECO:0000313" key="5">
    <source>
        <dbReference type="Proteomes" id="UP000535908"/>
    </source>
</evidence>
<sequence>MTQSKKVLSSILIATTVFAAVAPQMAPIGASAVTANITTAAEITELRALNKMTLQIKFDGTLPAADVLDSNLDAIKAHFKFSNGLQIVNVPRLKSGSTNTYIVPVTIQNPGTTYTLSYKDGAEQTFTGSNEKLPIRDTNQVTNDTFELESFQADGVVDYANIIAAYAGGRGDQAFTVNDANENAAGQAFQVISSLRDRSVTITGDNGDVYTANYVPFTQASDRRQAPKFRLPAGEILTPGVHYTVSSNWAELTNNSFTARQMAPLTIDSAAFVDATSFKLTLATDPGMDLLAGRSVVLKGADGSELTASYRFSSRAGATGTFDVTSGGTLNPDIAYKIVPQNNWAANTDVTLGQQASYKIESLNKMTLQIIFPEALSAEEVADSNLEAIKKNFVFSDGLSIVNVPRLKSGSKSTYIVPVTVQQPGKTYTLSYKGAPVETFVGSNAKINMRDLAQVTNDTFELESFQADGVVDYANIIAAYAGGRGDQAFIIDDNNQDANGKAFQVISSLRDRSVTLTGSNGDRFQANYVPFTQASDRRQAPKFRLPAGEKLIPGVTYTVTSDWATMATSTFIAKEMAPLVIAKATFVDATSFELALDKDPGMDLLAGRQVELKGNDGTTLTAQYRYSSRQGTTGIFDLVSGTLDKDAVYTILPLNGWATATNVTLGKAATTPEVTDPDKEVIVAPEKDATNKPTLPSLAESNDASAQAKPVVNAATNKKDLPKTGDTMPILPVTAGLGAVLVAIYMLIKRKFTKLED</sequence>
<keyword evidence="2" id="KW-1133">Transmembrane helix</keyword>
<comment type="caution">
    <text evidence="4">The sequence shown here is derived from an EMBL/GenBank/DDBJ whole genome shotgun (WGS) entry which is preliminary data.</text>
</comment>
<evidence type="ECO:0000256" key="1">
    <source>
        <dbReference type="SAM" id="MobiDB-lite"/>
    </source>
</evidence>
<organism evidence="4 5">
    <name type="scientific">Listeria grandensis</name>
    <dbReference type="NCBI Taxonomy" id="1494963"/>
    <lineage>
        <taxon>Bacteria</taxon>
        <taxon>Bacillati</taxon>
        <taxon>Bacillota</taxon>
        <taxon>Bacilli</taxon>
        <taxon>Bacillales</taxon>
        <taxon>Listeriaceae</taxon>
        <taxon>Listeria</taxon>
    </lineage>
</organism>
<feature type="transmembrane region" description="Helical" evidence="2">
    <location>
        <begin position="728"/>
        <end position="748"/>
    </location>
</feature>
<dbReference type="EMBL" id="JAARWN010000004">
    <property type="protein sequence ID" value="MBC1936055.1"/>
    <property type="molecule type" value="Genomic_DNA"/>
</dbReference>
<feature type="region of interest" description="Disordered" evidence="1">
    <location>
        <begin position="687"/>
        <end position="721"/>
    </location>
</feature>
<gene>
    <name evidence="4" type="ORF">HCA69_06725</name>
</gene>
<proteinExistence type="predicted"/>
<dbReference type="Proteomes" id="UP000535908">
    <property type="component" value="Unassembled WGS sequence"/>
</dbReference>
<evidence type="ECO:0000256" key="2">
    <source>
        <dbReference type="SAM" id="Phobius"/>
    </source>
</evidence>
<keyword evidence="3" id="KW-0732">Signal</keyword>
<keyword evidence="2" id="KW-0472">Membrane</keyword>